<keyword evidence="4 9" id="KW-0812">Transmembrane</keyword>
<feature type="transmembrane region" description="Helical" evidence="9">
    <location>
        <begin position="117"/>
        <end position="145"/>
    </location>
</feature>
<reference evidence="12" key="1">
    <citation type="submission" date="2016-05" db="EMBL/GenBank/DDBJ databases">
        <title>Comparative genomics of biotechnologically important yeasts.</title>
        <authorList>
            <consortium name="DOE Joint Genome Institute"/>
            <person name="Riley R."/>
            <person name="Haridas S."/>
            <person name="Wolfe K.H."/>
            <person name="Lopes M.R."/>
            <person name="Hittinger C.T."/>
            <person name="Goker M."/>
            <person name="Salamov A."/>
            <person name="Wisecaver J."/>
            <person name="Long T.M."/>
            <person name="Aerts A.L."/>
            <person name="Barry K."/>
            <person name="Choi C."/>
            <person name="Clum A."/>
            <person name="Coughlan A.Y."/>
            <person name="Deshpande S."/>
            <person name="Douglass A.P."/>
            <person name="Hanson S.J."/>
            <person name="Klenk H.-P."/>
            <person name="Labutti K."/>
            <person name="Lapidus A."/>
            <person name="Lindquist E."/>
            <person name="Lipzen A."/>
            <person name="Meier-Kolthoff J.P."/>
            <person name="Ohm R.A."/>
            <person name="Otillar R.P."/>
            <person name="Pangilinan J."/>
            <person name="Peng Y."/>
            <person name="Rokas A."/>
            <person name="Rosa C.A."/>
            <person name="Scheuner C."/>
            <person name="Sibirny A.A."/>
            <person name="Slot J.C."/>
            <person name="Stielow J.B."/>
            <person name="Sun H."/>
            <person name="Kurtzman C.P."/>
            <person name="Blackwell M."/>
            <person name="Grigoriev I.V."/>
            <person name="Jeffries T.W."/>
        </authorList>
    </citation>
    <scope>NUCLEOTIDE SEQUENCE [LARGE SCALE GENOMIC DNA]</scope>
    <source>
        <strain evidence="12">NRRL Y-12698</strain>
    </source>
</reference>
<evidence type="ECO:0000259" key="10">
    <source>
        <dbReference type="Pfam" id="PF00324"/>
    </source>
</evidence>
<protein>
    <recommendedName>
        <fullName evidence="10">Amino acid permease/ SLC12A domain-containing protein</fullName>
    </recommendedName>
</protein>
<dbReference type="GO" id="GO:0000329">
    <property type="term" value="C:fungal-type vacuole membrane"/>
    <property type="evidence" value="ECO:0007669"/>
    <property type="project" value="EnsemblFungi"/>
</dbReference>
<feature type="transmembrane region" description="Helical" evidence="9">
    <location>
        <begin position="498"/>
        <end position="518"/>
    </location>
</feature>
<keyword evidence="7 9" id="KW-0472">Membrane</keyword>
<evidence type="ECO:0000256" key="2">
    <source>
        <dbReference type="ARBA" id="ARBA00006983"/>
    </source>
</evidence>
<dbReference type="PANTHER" id="PTHR43341">
    <property type="entry name" value="AMINO ACID PERMEASE"/>
    <property type="match status" value="1"/>
</dbReference>
<proteinExistence type="inferred from homology"/>
<comment type="similarity">
    <text evidence="2">Belongs to the amino acid-polyamine-organocation (APC) superfamily. YAT (TC 2.A.3.10) family.</text>
</comment>
<dbReference type="Gene3D" id="1.20.1740.10">
    <property type="entry name" value="Amino acid/polyamine transporter I"/>
    <property type="match status" value="1"/>
</dbReference>
<evidence type="ECO:0000256" key="1">
    <source>
        <dbReference type="ARBA" id="ARBA00004141"/>
    </source>
</evidence>
<dbReference type="OrthoDB" id="10062876at2759"/>
<dbReference type="GeneID" id="30147625"/>
<evidence type="ECO:0000256" key="7">
    <source>
        <dbReference type="ARBA" id="ARBA00023136"/>
    </source>
</evidence>
<evidence type="ECO:0000256" key="3">
    <source>
        <dbReference type="ARBA" id="ARBA00022448"/>
    </source>
</evidence>
<feature type="transmembrane region" description="Helical" evidence="9">
    <location>
        <begin position="524"/>
        <end position="544"/>
    </location>
</feature>
<dbReference type="PANTHER" id="PTHR43341:SF15">
    <property type="entry name" value="GENERAL AMINO ACID PERMEASE AGP2"/>
    <property type="match status" value="1"/>
</dbReference>
<dbReference type="GO" id="GO:1902269">
    <property type="term" value="P:positive regulation of polyamine transmembrane transport"/>
    <property type="evidence" value="ECO:0007669"/>
    <property type="project" value="EnsemblFungi"/>
</dbReference>
<dbReference type="EMBL" id="KV454438">
    <property type="protein sequence ID" value="ODQ77817.1"/>
    <property type="molecule type" value="Genomic_DNA"/>
</dbReference>
<feature type="transmembrane region" description="Helical" evidence="9">
    <location>
        <begin position="372"/>
        <end position="392"/>
    </location>
</feature>
<dbReference type="AlphaFoldDB" id="A0A1E3QLF0"/>
<dbReference type="GO" id="GO:0005789">
    <property type="term" value="C:endoplasmic reticulum membrane"/>
    <property type="evidence" value="ECO:0007669"/>
    <property type="project" value="EnsemblFungi"/>
</dbReference>
<organism evidence="11 12">
    <name type="scientific">Babjeviella inositovora NRRL Y-12698</name>
    <dbReference type="NCBI Taxonomy" id="984486"/>
    <lineage>
        <taxon>Eukaryota</taxon>
        <taxon>Fungi</taxon>
        <taxon>Dikarya</taxon>
        <taxon>Ascomycota</taxon>
        <taxon>Saccharomycotina</taxon>
        <taxon>Pichiomycetes</taxon>
        <taxon>Serinales incertae sedis</taxon>
        <taxon>Babjeviella</taxon>
    </lineage>
</organism>
<dbReference type="InterPro" id="IPR004840">
    <property type="entry name" value="Amino_acid_permease_CS"/>
</dbReference>
<dbReference type="FunFam" id="1.20.1740.10:FF:000006">
    <property type="entry name" value="General amino acid permease"/>
    <property type="match status" value="1"/>
</dbReference>
<feature type="transmembrane region" description="Helical" evidence="9">
    <location>
        <begin position="91"/>
        <end position="111"/>
    </location>
</feature>
<sequence length="612" mass="68177">MTILSRLQDSFVPHMPTKDGLRDLRHNHGSAVAPLNLEKQLEKALTEQQQHNQENDSLNSDNLDISSTNSGSKIHVYDATHRNLKNRHIQLIGIGATIGTALFVAIGSGLYKGGPLGLFLAFVVWSIPILCITCSIAEMVSYLPISSPFIRMAGRCVDEPFEIMAGWNFWFLQCSQIPFEVTAVNSIIHFWRDDYSPGIPLAVQVALYFIISVFGVKIFGETEFWLAIGKVVLAVGLMIFTFVTMVGGNPQHDAFGFRYWRDPGPLNEYLYPGARGRWMGIVACFIRAAFTIAGPEYISMCAGETANPRKSLPRAFKQVFWRLSLFFIVGALCVGILVAHNDPALVEAIKMSKPGAASSPYVIAMTNMNIKVLPHIVNALIVTSCFSAGNSYTYCSSRTLYGMALDGRAPRFLTAVTNTGVPLWCVLISLIWALLSFLQLGENASVVLNWIINLVTASQLINFCIMMVTYIAFFNAMKAQGINRDELPFKGWWQPYQAYVGLVCAFIMTFVSGYEVFLPGEWDYQTFLFSYIMVFVNIAIYVVAKVIKGMLFIKAADADLVTGLAEIEEHEMIFYQMEEERALAHAELRERSGIKGKLVDGWLYTSKILFGA</sequence>
<dbReference type="PROSITE" id="PS00218">
    <property type="entry name" value="AMINO_ACID_PERMEASE_1"/>
    <property type="match status" value="1"/>
</dbReference>
<feature type="transmembrane region" description="Helical" evidence="9">
    <location>
        <begin position="225"/>
        <end position="248"/>
    </location>
</feature>
<feature type="region of interest" description="Disordered" evidence="8">
    <location>
        <begin position="44"/>
        <end position="64"/>
    </location>
</feature>
<feature type="transmembrane region" description="Helical" evidence="9">
    <location>
        <begin position="450"/>
        <end position="477"/>
    </location>
</feature>
<keyword evidence="5" id="KW-0029">Amino-acid transport</keyword>
<dbReference type="GO" id="GO:1902274">
    <property type="term" value="P:positive regulation of (R)-carnitine transmembrane transport"/>
    <property type="evidence" value="ECO:0007669"/>
    <property type="project" value="EnsemblFungi"/>
</dbReference>
<name>A0A1E3QLF0_9ASCO</name>
<accession>A0A1E3QLF0</accession>
<evidence type="ECO:0000256" key="9">
    <source>
        <dbReference type="SAM" id="Phobius"/>
    </source>
</evidence>
<feature type="transmembrane region" description="Helical" evidence="9">
    <location>
        <begin position="412"/>
        <end position="438"/>
    </location>
</feature>
<dbReference type="Pfam" id="PF00324">
    <property type="entry name" value="AA_permease"/>
    <property type="match status" value="1"/>
</dbReference>
<feature type="domain" description="Amino acid permease/ SLC12A" evidence="10">
    <location>
        <begin position="88"/>
        <end position="548"/>
    </location>
</feature>
<feature type="transmembrane region" description="Helical" evidence="9">
    <location>
        <begin position="199"/>
        <end position="219"/>
    </location>
</feature>
<feature type="transmembrane region" description="Helical" evidence="9">
    <location>
        <begin position="319"/>
        <end position="339"/>
    </location>
</feature>
<dbReference type="InterPro" id="IPR050524">
    <property type="entry name" value="APC_YAT"/>
</dbReference>
<evidence type="ECO:0000256" key="6">
    <source>
        <dbReference type="ARBA" id="ARBA00022989"/>
    </source>
</evidence>
<dbReference type="Proteomes" id="UP000094336">
    <property type="component" value="Unassembled WGS sequence"/>
</dbReference>
<dbReference type="InterPro" id="IPR004841">
    <property type="entry name" value="AA-permease/SLC12A_dom"/>
</dbReference>
<keyword evidence="3" id="KW-0813">Transport</keyword>
<dbReference type="STRING" id="984486.A0A1E3QLF0"/>
<evidence type="ECO:0000256" key="4">
    <source>
        <dbReference type="ARBA" id="ARBA00022692"/>
    </source>
</evidence>
<dbReference type="RefSeq" id="XP_018983145.1">
    <property type="nucleotide sequence ID" value="XM_019129772.1"/>
</dbReference>
<evidence type="ECO:0000256" key="8">
    <source>
        <dbReference type="SAM" id="MobiDB-lite"/>
    </source>
</evidence>
<gene>
    <name evidence="11" type="ORF">BABINDRAFT_163205</name>
</gene>
<evidence type="ECO:0000313" key="12">
    <source>
        <dbReference type="Proteomes" id="UP000094336"/>
    </source>
</evidence>
<dbReference type="GO" id="GO:0015171">
    <property type="term" value="F:amino acid transmembrane transporter activity"/>
    <property type="evidence" value="ECO:0007669"/>
    <property type="project" value="TreeGrafter"/>
</dbReference>
<dbReference type="GO" id="GO:0005886">
    <property type="term" value="C:plasma membrane"/>
    <property type="evidence" value="ECO:0007669"/>
    <property type="project" value="EnsemblFungi"/>
</dbReference>
<keyword evidence="6 9" id="KW-1133">Transmembrane helix</keyword>
<feature type="compositionally biased region" description="Low complexity" evidence="8">
    <location>
        <begin position="55"/>
        <end position="64"/>
    </location>
</feature>
<evidence type="ECO:0000313" key="11">
    <source>
        <dbReference type="EMBL" id="ODQ77817.1"/>
    </source>
</evidence>
<evidence type="ECO:0000256" key="5">
    <source>
        <dbReference type="ARBA" id="ARBA00022970"/>
    </source>
</evidence>
<keyword evidence="12" id="KW-1185">Reference proteome</keyword>
<comment type="subcellular location">
    <subcellularLocation>
        <location evidence="1">Membrane</location>
        <topology evidence="1">Multi-pass membrane protein</topology>
    </subcellularLocation>
</comment>